<keyword evidence="2 6" id="KW-0479">Metal-binding</keyword>
<dbReference type="PANTHER" id="PTHR48073">
    <property type="entry name" value="O-SUCCINYLBENZOATE SYNTHASE-RELATED"/>
    <property type="match status" value="1"/>
</dbReference>
<feature type="active site" description="Proton acceptor; specific for (S)-substrate epimerization" evidence="5">
    <location>
        <position position="245"/>
    </location>
</feature>
<accession>A0A0N7GSR3</accession>
<dbReference type="InterPro" id="IPR013342">
    <property type="entry name" value="Mandelate_racemase_C"/>
</dbReference>
<dbReference type="InterPro" id="IPR029017">
    <property type="entry name" value="Enolase-like_N"/>
</dbReference>
<dbReference type="InterPro" id="IPR029065">
    <property type="entry name" value="Enolase_C-like"/>
</dbReference>
<dbReference type="PROSITE" id="PS00909">
    <property type="entry name" value="MR_MLE_2"/>
    <property type="match status" value="1"/>
</dbReference>
<dbReference type="GO" id="GO:0000287">
    <property type="term" value="F:magnesium ion binding"/>
    <property type="evidence" value="ECO:0007669"/>
    <property type="project" value="UniProtKB-ARBA"/>
</dbReference>
<dbReference type="GO" id="GO:0016855">
    <property type="term" value="F:racemase and epimerase activity, acting on amino acids and derivatives"/>
    <property type="evidence" value="ECO:0007669"/>
    <property type="project" value="UniProtKB-UniRule"/>
</dbReference>
<proteinExistence type="inferred from homology"/>
<evidence type="ECO:0000259" key="8">
    <source>
        <dbReference type="SMART" id="SM00922"/>
    </source>
</evidence>
<dbReference type="SMART" id="SM00922">
    <property type="entry name" value="MR_MLE"/>
    <property type="match status" value="1"/>
</dbReference>
<dbReference type="SUPFAM" id="SSF54826">
    <property type="entry name" value="Enolase N-terminal domain-like"/>
    <property type="match status" value="1"/>
</dbReference>
<evidence type="ECO:0000256" key="5">
    <source>
        <dbReference type="PIRSR" id="PIRSR634603-1"/>
    </source>
</evidence>
<dbReference type="InterPro" id="IPR018110">
    <property type="entry name" value="Mandel_Rmase/mucon_lact_enz_CS"/>
</dbReference>
<name>A0A0N7GSR3_SPHMC</name>
<evidence type="ECO:0000313" key="10">
    <source>
        <dbReference type="Proteomes" id="UP000058074"/>
    </source>
</evidence>
<sequence length="337" mass="35842">MDIAVRVETWPLVHPFRITGWTYEAIEVVVVTLSDGDYRGRGEAAGVDYLGDTPASVAATIASMQDAFGSGMDRQRLQSLLPPGGARNALDCALWDIDAARSGRPVWQEAGVRAPKPRLTTWTIGAEPPAVVGERAKEYAGARAIKLKLIGDGQDAARVRAARAARPDIWLGVDGNQGFSRATLEQIMPALVEARVELIEQPLPLDRDADLDGFASPIPLAADESAQGLASIATLPDAFSVVNIKLDKCGGLTEALAMVEAVRARGMQVMVGNMLGTSLAMAPAFIVGQLCDIVDLDGPLLLSRDRSPAVEYRDGMVWCSEDIWGGASRTAHGLENG</sequence>
<evidence type="ECO:0000256" key="2">
    <source>
        <dbReference type="ARBA" id="ARBA00022723"/>
    </source>
</evidence>
<dbReference type="OrthoDB" id="9782675at2"/>
<evidence type="ECO:0000313" key="9">
    <source>
        <dbReference type="EMBL" id="ALH81435.1"/>
    </source>
</evidence>
<gene>
    <name evidence="9" type="ORF">AN936_14000</name>
</gene>
<reference evidence="9 10" key="1">
    <citation type="journal article" date="2015" name="Genome Announc.">
        <title>Complete Genome Sequence of Polypropylene Glycol- and Polyethylene Glycol-Degrading Sphingopyxis macrogoltabida Strain EY-1.</title>
        <authorList>
            <person name="Ohtsubo Y."/>
            <person name="Nagata Y."/>
            <person name="Numata M."/>
            <person name="Tsuchikane K."/>
            <person name="Hosoyama A."/>
            <person name="Yamazoe A."/>
            <person name="Tsuda M."/>
            <person name="Fujita N."/>
            <person name="Kawai F."/>
        </authorList>
    </citation>
    <scope>NUCLEOTIDE SEQUENCE [LARGE SCALE GENOMIC DNA]</scope>
    <source>
        <strain evidence="9 10">EY-1</strain>
    </source>
</reference>
<protein>
    <recommendedName>
        <fullName evidence="7">Dipeptide epimerase</fullName>
        <ecNumber evidence="7">5.1.1.-</ecNumber>
    </recommendedName>
</protein>
<dbReference type="EC" id="5.1.1.-" evidence="7"/>
<dbReference type="PANTHER" id="PTHR48073:SF2">
    <property type="entry name" value="O-SUCCINYLBENZOATE SYNTHASE"/>
    <property type="match status" value="1"/>
</dbReference>
<dbReference type="GO" id="GO:0009063">
    <property type="term" value="P:amino acid catabolic process"/>
    <property type="evidence" value="ECO:0007669"/>
    <property type="project" value="InterPro"/>
</dbReference>
<evidence type="ECO:0000256" key="7">
    <source>
        <dbReference type="RuleBase" id="RU366006"/>
    </source>
</evidence>
<feature type="domain" description="Mandelate racemase/muconate lactonizing enzyme C-terminal" evidence="8">
    <location>
        <begin position="129"/>
        <end position="221"/>
    </location>
</feature>
<comment type="similarity">
    <text evidence="1 7">Belongs to the mandelate racemase/muconate lactonizing enzyme family.</text>
</comment>
<dbReference type="KEGG" id="smag:AN936_14000"/>
<feature type="active site" description="Proton acceptor; specific for (R)-substrate epimerization" evidence="5">
    <location>
        <position position="148"/>
    </location>
</feature>
<dbReference type="SFLD" id="SFLDS00001">
    <property type="entry name" value="Enolase"/>
    <property type="match status" value="1"/>
</dbReference>
<dbReference type="SFLD" id="SFLDG00180">
    <property type="entry name" value="muconate_cycloisomerase"/>
    <property type="match status" value="1"/>
</dbReference>
<dbReference type="CDD" id="cd03319">
    <property type="entry name" value="L-Ala-DL-Glu_epimerase"/>
    <property type="match status" value="1"/>
</dbReference>
<dbReference type="InterPro" id="IPR034603">
    <property type="entry name" value="Dipeptide_epimerase"/>
</dbReference>
<feature type="binding site" evidence="6">
    <location>
        <position position="174"/>
    </location>
    <ligand>
        <name>Mg(2+)</name>
        <dbReference type="ChEBI" id="CHEBI:18420"/>
    </ligand>
</feature>
<keyword evidence="4 7" id="KW-0413">Isomerase</keyword>
<evidence type="ECO:0000256" key="3">
    <source>
        <dbReference type="ARBA" id="ARBA00022842"/>
    </source>
</evidence>
<dbReference type="InterPro" id="IPR013341">
    <property type="entry name" value="Mandelate_racemase_N_dom"/>
</dbReference>
<dbReference type="EMBL" id="CP012700">
    <property type="protein sequence ID" value="ALH81435.1"/>
    <property type="molecule type" value="Genomic_DNA"/>
</dbReference>
<dbReference type="Proteomes" id="UP000058074">
    <property type="component" value="Chromosome"/>
</dbReference>
<dbReference type="GO" id="GO:0006518">
    <property type="term" value="P:peptide metabolic process"/>
    <property type="evidence" value="ECO:0007669"/>
    <property type="project" value="UniProtKB-ARBA"/>
</dbReference>
<dbReference type="SUPFAM" id="SSF51604">
    <property type="entry name" value="Enolase C-terminal domain-like"/>
    <property type="match status" value="1"/>
</dbReference>
<feature type="binding site" evidence="6">
    <location>
        <position position="200"/>
    </location>
    <ligand>
        <name>Mg(2+)</name>
        <dbReference type="ChEBI" id="CHEBI:18420"/>
    </ligand>
</feature>
<dbReference type="Pfam" id="PF02746">
    <property type="entry name" value="MR_MLE_N"/>
    <property type="match status" value="1"/>
</dbReference>
<dbReference type="InterPro" id="IPR036849">
    <property type="entry name" value="Enolase-like_C_sf"/>
</dbReference>
<dbReference type="Gene3D" id="3.20.20.120">
    <property type="entry name" value="Enolase-like C-terminal domain"/>
    <property type="match status" value="1"/>
</dbReference>
<evidence type="ECO:0000256" key="4">
    <source>
        <dbReference type="ARBA" id="ARBA00023235"/>
    </source>
</evidence>
<feature type="binding site" evidence="6">
    <location>
        <position position="223"/>
    </location>
    <ligand>
        <name>Mg(2+)</name>
        <dbReference type="ChEBI" id="CHEBI:18420"/>
    </ligand>
</feature>
<dbReference type="RefSeq" id="WP_054588649.1">
    <property type="nucleotide sequence ID" value="NZ_CP012700.1"/>
</dbReference>
<organism evidence="9 10">
    <name type="scientific">Sphingopyxis macrogoltabida</name>
    <name type="common">Sphingomonas macrogoltabidus</name>
    <dbReference type="NCBI Taxonomy" id="33050"/>
    <lineage>
        <taxon>Bacteria</taxon>
        <taxon>Pseudomonadati</taxon>
        <taxon>Pseudomonadota</taxon>
        <taxon>Alphaproteobacteria</taxon>
        <taxon>Sphingomonadales</taxon>
        <taxon>Sphingomonadaceae</taxon>
        <taxon>Sphingopyxis</taxon>
    </lineage>
</organism>
<dbReference type="PATRIC" id="fig|33050.5.peg.2897"/>
<dbReference type="Gene3D" id="3.30.390.10">
    <property type="entry name" value="Enolase-like, N-terminal domain"/>
    <property type="match status" value="1"/>
</dbReference>
<dbReference type="AlphaFoldDB" id="A0A0N7GSR3"/>
<dbReference type="Pfam" id="PF13378">
    <property type="entry name" value="MR_MLE_C"/>
    <property type="match status" value="1"/>
</dbReference>
<evidence type="ECO:0000256" key="1">
    <source>
        <dbReference type="ARBA" id="ARBA00008031"/>
    </source>
</evidence>
<evidence type="ECO:0000256" key="6">
    <source>
        <dbReference type="PIRSR" id="PIRSR634603-3"/>
    </source>
</evidence>
<comment type="cofactor">
    <cofactor evidence="6 7">
        <name>Mg(2+)</name>
        <dbReference type="ChEBI" id="CHEBI:18420"/>
    </cofactor>
    <text evidence="6 7">Binds 1 Mg(2+) ion per subunit.</text>
</comment>
<keyword evidence="3 6" id="KW-0460">Magnesium</keyword>